<keyword evidence="1" id="KW-0175">Coiled coil</keyword>
<dbReference type="RefSeq" id="WP_250867756.1">
    <property type="nucleotide sequence ID" value="NZ_JAGSOI010000014.1"/>
</dbReference>
<gene>
    <name evidence="2" type="primary">ahaH</name>
    <name evidence="2" type="ORF">KDK67_05055</name>
</gene>
<organism evidence="2 3">
    <name type="scientific">Methanococcoides seepicolus</name>
    <dbReference type="NCBI Taxonomy" id="2828780"/>
    <lineage>
        <taxon>Archaea</taxon>
        <taxon>Methanobacteriati</taxon>
        <taxon>Methanobacteriota</taxon>
        <taxon>Stenosarchaea group</taxon>
        <taxon>Methanomicrobia</taxon>
        <taxon>Methanosarcinales</taxon>
        <taxon>Methanosarcinaceae</taxon>
        <taxon>Methanococcoides</taxon>
    </lineage>
</organism>
<evidence type="ECO:0000313" key="2">
    <source>
        <dbReference type="EMBL" id="MCM1986371.1"/>
    </source>
</evidence>
<dbReference type="Gene3D" id="1.20.5.2950">
    <property type="match status" value="1"/>
</dbReference>
<dbReference type="Proteomes" id="UP001056766">
    <property type="component" value="Unassembled WGS sequence"/>
</dbReference>
<dbReference type="EMBL" id="JAGSOI010000014">
    <property type="protein sequence ID" value="MCM1986371.1"/>
    <property type="molecule type" value="Genomic_DNA"/>
</dbReference>
<dbReference type="Pfam" id="PF16999">
    <property type="entry name" value="V-ATPase_G_2"/>
    <property type="match status" value="1"/>
</dbReference>
<dbReference type="InterPro" id="IPR014275">
    <property type="entry name" value="ATPase_A1A0-cplx_hsu"/>
</dbReference>
<accession>A0A9E4ZF04</accession>
<feature type="coiled-coil region" evidence="1">
    <location>
        <begin position="3"/>
        <end position="71"/>
    </location>
</feature>
<reference evidence="2" key="1">
    <citation type="journal article" date="2021" name="mSystems">
        <title>Bacteria and Archaea Synergistically Convert Glycine Betaine to Biogenic Methane in the Formosa Cold Seep of the South China Sea.</title>
        <authorList>
            <person name="Li L."/>
            <person name="Zhang W."/>
            <person name="Zhang S."/>
            <person name="Song L."/>
            <person name="Sun Q."/>
            <person name="Zhang H."/>
            <person name="Xiang H."/>
            <person name="Dong X."/>
        </authorList>
    </citation>
    <scope>NUCLEOTIDE SEQUENCE</scope>
    <source>
        <strain evidence="2">LLY</strain>
    </source>
</reference>
<proteinExistence type="predicted"/>
<comment type="caution">
    <text evidence="2">The sequence shown here is derived from an EMBL/GenBank/DDBJ whole genome shotgun (WGS) entry which is preliminary data.</text>
</comment>
<protein>
    <submittedName>
        <fullName evidence="2">ATP synthase archaeal subunit H</fullName>
    </submittedName>
</protein>
<reference evidence="2" key="2">
    <citation type="submission" date="2021-04" db="EMBL/GenBank/DDBJ databases">
        <authorList>
            <person name="Dong X."/>
        </authorList>
    </citation>
    <scope>NUCLEOTIDE SEQUENCE</scope>
    <source>
        <strain evidence="2">LLY</strain>
    </source>
</reference>
<evidence type="ECO:0000313" key="3">
    <source>
        <dbReference type="Proteomes" id="UP001056766"/>
    </source>
</evidence>
<evidence type="ECO:0000256" key="1">
    <source>
        <dbReference type="SAM" id="Coils"/>
    </source>
</evidence>
<keyword evidence="3" id="KW-1185">Reference proteome</keyword>
<name>A0A9E4ZF04_9EURY</name>
<sequence length="108" mass="11825">MAKDKILSEIKEAEQSAAKMVDEGLKNKSERITAARAEAREIIKQAETDAAQSAQNALKSAEETIKHESEDIISKGVNEAKMISDKAEGNVDKAVENLVTEFERTIHA</sequence>
<dbReference type="AlphaFoldDB" id="A0A9E4ZF04"/>
<dbReference type="NCBIfam" id="TIGR02926">
    <property type="entry name" value="AhaH"/>
    <property type="match status" value="1"/>
</dbReference>